<evidence type="ECO:0000256" key="1">
    <source>
        <dbReference type="ARBA" id="ARBA00001927"/>
    </source>
</evidence>
<dbReference type="Gene3D" id="3.30.70.20">
    <property type="match status" value="1"/>
</dbReference>
<accession>A0ABY3YWL1</accession>
<dbReference type="PANTHER" id="PTHR36923">
    <property type="entry name" value="FERREDOXIN"/>
    <property type="match status" value="1"/>
</dbReference>
<comment type="function">
    <text evidence="8">Ferredoxins are iron-sulfur proteins that transfer electrons in a wide variety of metabolic reactions.</text>
</comment>
<reference evidence="9 10" key="1">
    <citation type="submission" date="2022-03" db="EMBL/GenBank/DDBJ databases">
        <title>Complete genome of Streptomyces rimosus ssp. rimosus R7 (=ATCC 10970).</title>
        <authorList>
            <person name="Beganovic S."/>
            <person name="Ruckert C."/>
            <person name="Busche T."/>
            <person name="Kalinowski J."/>
            <person name="Wittmann C."/>
        </authorList>
    </citation>
    <scope>NUCLEOTIDE SEQUENCE [LARGE SCALE GENOMIC DNA]</scope>
    <source>
        <strain evidence="9 10">R7</strain>
    </source>
</reference>
<dbReference type="GeneID" id="66859117"/>
<keyword evidence="5 8" id="KW-0408">Iron</keyword>
<dbReference type="PRINTS" id="PR00352">
    <property type="entry name" value="3FE4SFRDOXIN"/>
</dbReference>
<keyword evidence="7" id="KW-0003">3Fe-4S</keyword>
<keyword evidence="3 8" id="KW-0479">Metal-binding</keyword>
<dbReference type="Proteomes" id="UP000829494">
    <property type="component" value="Chromosome"/>
</dbReference>
<keyword evidence="10" id="KW-1185">Reference proteome</keyword>
<evidence type="ECO:0000256" key="6">
    <source>
        <dbReference type="ARBA" id="ARBA00023014"/>
    </source>
</evidence>
<evidence type="ECO:0000256" key="5">
    <source>
        <dbReference type="ARBA" id="ARBA00023004"/>
    </source>
</evidence>
<dbReference type="Pfam" id="PF13370">
    <property type="entry name" value="Fer4_13"/>
    <property type="match status" value="1"/>
</dbReference>
<evidence type="ECO:0000313" key="10">
    <source>
        <dbReference type="Proteomes" id="UP000829494"/>
    </source>
</evidence>
<dbReference type="SUPFAM" id="SSF54862">
    <property type="entry name" value="4Fe-4S ferredoxins"/>
    <property type="match status" value="1"/>
</dbReference>
<evidence type="ECO:0000313" key="9">
    <source>
        <dbReference type="EMBL" id="UNZ01800.1"/>
    </source>
</evidence>
<evidence type="ECO:0000256" key="3">
    <source>
        <dbReference type="ARBA" id="ARBA00022723"/>
    </source>
</evidence>
<gene>
    <name evidence="9" type="primary">subB2</name>
    <name evidence="9" type="ORF">SRIMR7_06585</name>
</gene>
<evidence type="ECO:0000256" key="2">
    <source>
        <dbReference type="ARBA" id="ARBA00022448"/>
    </source>
</evidence>
<keyword evidence="2 8" id="KW-0813">Transport</keyword>
<protein>
    <recommendedName>
        <fullName evidence="8">Ferredoxin</fullName>
    </recommendedName>
</protein>
<dbReference type="InterPro" id="IPR051269">
    <property type="entry name" value="Fe-S_cluster_ET"/>
</dbReference>
<sequence length="73" mass="7447">MVEVRVDAEICAASGMCTLLVPAVFDQSEEDGTVVLADPAPPAELAAKVRTAALRCPAGAISVHEREADGPGT</sequence>
<name>A0ABY3YWL1_STRRM</name>
<evidence type="ECO:0000256" key="7">
    <source>
        <dbReference type="ARBA" id="ARBA00023291"/>
    </source>
</evidence>
<dbReference type="InterPro" id="IPR001080">
    <property type="entry name" value="3Fe4S_ferredoxin"/>
</dbReference>
<keyword evidence="6 8" id="KW-0411">Iron-sulfur</keyword>
<organism evidence="9 10">
    <name type="scientific">Streptomyces rimosus subsp. rimosus</name>
    <dbReference type="NCBI Taxonomy" id="132474"/>
    <lineage>
        <taxon>Bacteria</taxon>
        <taxon>Bacillati</taxon>
        <taxon>Actinomycetota</taxon>
        <taxon>Actinomycetes</taxon>
        <taxon>Kitasatosporales</taxon>
        <taxon>Streptomycetaceae</taxon>
        <taxon>Streptomyces</taxon>
    </lineage>
</organism>
<keyword evidence="4 8" id="KW-0249">Electron transport</keyword>
<dbReference type="EMBL" id="CP094298">
    <property type="protein sequence ID" value="UNZ01800.1"/>
    <property type="molecule type" value="Genomic_DNA"/>
</dbReference>
<evidence type="ECO:0000256" key="8">
    <source>
        <dbReference type="RuleBase" id="RU368020"/>
    </source>
</evidence>
<comment type="cofactor">
    <cofactor evidence="1">
        <name>[3Fe-4S] cluster</name>
        <dbReference type="ChEBI" id="CHEBI:21137"/>
    </cofactor>
</comment>
<dbReference type="RefSeq" id="WP_003980920.1">
    <property type="nucleotide sequence ID" value="NZ_CP043497.1"/>
</dbReference>
<proteinExistence type="predicted"/>
<evidence type="ECO:0000256" key="4">
    <source>
        <dbReference type="ARBA" id="ARBA00022982"/>
    </source>
</evidence>
<dbReference type="PANTHER" id="PTHR36923:SF3">
    <property type="entry name" value="FERREDOXIN"/>
    <property type="match status" value="1"/>
</dbReference>